<keyword evidence="11" id="KW-1278">Translocase</keyword>
<comment type="catalytic activity">
    <reaction evidence="19">
        <text>a plastoquinone + NADH + (n+1) H(+)(in) = a plastoquinol + NAD(+) + n H(+)(out)</text>
        <dbReference type="Rhea" id="RHEA:42608"/>
        <dbReference type="Rhea" id="RHEA-COMP:9561"/>
        <dbReference type="Rhea" id="RHEA-COMP:9562"/>
        <dbReference type="ChEBI" id="CHEBI:15378"/>
        <dbReference type="ChEBI" id="CHEBI:17757"/>
        <dbReference type="ChEBI" id="CHEBI:57540"/>
        <dbReference type="ChEBI" id="CHEBI:57945"/>
        <dbReference type="ChEBI" id="CHEBI:62192"/>
    </reaction>
</comment>
<organism evidence="22 23">
    <name type="scientific">Cinchona calisaya</name>
    <dbReference type="NCBI Taxonomy" id="153742"/>
    <lineage>
        <taxon>Eukaryota</taxon>
        <taxon>Viridiplantae</taxon>
        <taxon>Streptophyta</taxon>
        <taxon>Embryophyta</taxon>
        <taxon>Tracheophyta</taxon>
        <taxon>Spermatophyta</taxon>
        <taxon>Magnoliopsida</taxon>
        <taxon>eudicotyledons</taxon>
        <taxon>Gunneridae</taxon>
        <taxon>Pentapetalae</taxon>
        <taxon>asterids</taxon>
        <taxon>lamiids</taxon>
        <taxon>Gentianales</taxon>
        <taxon>Rubiaceae</taxon>
        <taxon>Cinchonoideae</taxon>
        <taxon>Cinchoneae</taxon>
        <taxon>Cinchona</taxon>
    </lineage>
</organism>
<evidence type="ECO:0000256" key="14">
    <source>
        <dbReference type="ARBA" id="ARBA00023078"/>
    </source>
</evidence>
<keyword evidence="23" id="KW-1185">Reference proteome</keyword>
<accession>A0ABD3AWN8</accession>
<evidence type="ECO:0000256" key="2">
    <source>
        <dbReference type="ARBA" id="ARBA00004454"/>
    </source>
</evidence>
<keyword evidence="7 20" id="KW-0812">Transmembrane</keyword>
<keyword evidence="8" id="KW-0874">Quinone</keyword>
<dbReference type="AlphaFoldDB" id="A0ABD3AWN8"/>
<dbReference type="InterPro" id="IPR002128">
    <property type="entry name" value="NADH_UbQ_OxRdtase_chlpt_su5_C"/>
</dbReference>
<evidence type="ECO:0000256" key="7">
    <source>
        <dbReference type="ARBA" id="ARBA00022692"/>
    </source>
</evidence>
<dbReference type="GO" id="GO:0048038">
    <property type="term" value="F:quinone binding"/>
    <property type="evidence" value="ECO:0007669"/>
    <property type="project" value="UniProtKB-KW"/>
</dbReference>
<evidence type="ECO:0000313" key="23">
    <source>
        <dbReference type="Proteomes" id="UP001630127"/>
    </source>
</evidence>
<evidence type="ECO:0000313" key="22">
    <source>
        <dbReference type="EMBL" id="KAL3535649.1"/>
    </source>
</evidence>
<gene>
    <name evidence="22" type="ORF">ACH5RR_004110</name>
</gene>
<reference evidence="22 23" key="1">
    <citation type="submission" date="2024-11" db="EMBL/GenBank/DDBJ databases">
        <title>A near-complete genome assembly of Cinchona calisaya.</title>
        <authorList>
            <person name="Lian D.C."/>
            <person name="Zhao X.W."/>
            <person name="Wei L."/>
        </authorList>
    </citation>
    <scope>NUCLEOTIDE SEQUENCE [LARGE SCALE GENOMIC DNA]</scope>
    <source>
        <tissue evidence="22">Nenye</tissue>
    </source>
</reference>
<protein>
    <recommendedName>
        <fullName evidence="5">NAD(P)H-quinone oxidoreductase subunit 5, chloroplastic</fullName>
    </recommendedName>
    <alternativeName>
        <fullName evidence="17">NAD(P)H dehydrogenase subunit 5</fullName>
    </alternativeName>
    <alternativeName>
        <fullName evidence="16">NADH-plastoquinone oxidoreductase subunit 5</fullName>
    </alternativeName>
</protein>
<comment type="function">
    <text evidence="1">NDH shuttles electrons from NAD(P)H:plastoquinone, via FMN and iron-sulfur (Fe-S) centers, to quinones in the photosynthetic chain and possibly in a chloroplast respiratory chain. The immediate electron acceptor for the enzyme in this species is believed to be plastoquinone. Couples the redox reaction to proton translocation, and thus conserves the redox energy in a proton gradient.</text>
</comment>
<comment type="similarity">
    <text evidence="3">Belongs to the complex I subunit 5 family.</text>
</comment>
<evidence type="ECO:0000256" key="8">
    <source>
        <dbReference type="ARBA" id="ARBA00022719"/>
    </source>
</evidence>
<keyword evidence="6" id="KW-0934">Plastid</keyword>
<keyword evidence="6" id="KW-0150">Chloroplast</keyword>
<evidence type="ECO:0000256" key="3">
    <source>
        <dbReference type="ARBA" id="ARBA00008200"/>
    </source>
</evidence>
<dbReference type="Proteomes" id="UP001630127">
    <property type="component" value="Unassembled WGS sequence"/>
</dbReference>
<evidence type="ECO:0000256" key="1">
    <source>
        <dbReference type="ARBA" id="ARBA00004059"/>
    </source>
</evidence>
<keyword evidence="9" id="KW-0521">NADP</keyword>
<evidence type="ECO:0000256" key="11">
    <source>
        <dbReference type="ARBA" id="ARBA00022967"/>
    </source>
</evidence>
<evidence type="ECO:0000256" key="4">
    <source>
        <dbReference type="ARBA" id="ARBA00011199"/>
    </source>
</evidence>
<keyword evidence="12 20" id="KW-1133">Transmembrane helix</keyword>
<evidence type="ECO:0000256" key="5">
    <source>
        <dbReference type="ARBA" id="ARBA00018648"/>
    </source>
</evidence>
<evidence type="ECO:0000256" key="9">
    <source>
        <dbReference type="ARBA" id="ARBA00022857"/>
    </source>
</evidence>
<evidence type="ECO:0000256" key="12">
    <source>
        <dbReference type="ARBA" id="ARBA00022989"/>
    </source>
</evidence>
<feature type="transmembrane region" description="Helical" evidence="20">
    <location>
        <begin position="48"/>
        <end position="69"/>
    </location>
</feature>
<evidence type="ECO:0000256" key="13">
    <source>
        <dbReference type="ARBA" id="ARBA00023027"/>
    </source>
</evidence>
<evidence type="ECO:0000256" key="18">
    <source>
        <dbReference type="ARBA" id="ARBA00047726"/>
    </source>
</evidence>
<comment type="caution">
    <text evidence="22">The sequence shown here is derived from an EMBL/GenBank/DDBJ whole genome shotgun (WGS) entry which is preliminary data.</text>
</comment>
<evidence type="ECO:0000256" key="20">
    <source>
        <dbReference type="SAM" id="Phobius"/>
    </source>
</evidence>
<keyword evidence="14" id="KW-0793">Thylakoid</keyword>
<evidence type="ECO:0000256" key="17">
    <source>
        <dbReference type="ARBA" id="ARBA00031649"/>
    </source>
</evidence>
<evidence type="ECO:0000256" key="15">
    <source>
        <dbReference type="ARBA" id="ARBA00023136"/>
    </source>
</evidence>
<feature type="domain" description="NADH:ubiquinone/plastoquinone oxidoreductase chloroplast chain 5 C-terminal" evidence="21">
    <location>
        <begin position="6"/>
        <end position="135"/>
    </location>
</feature>
<evidence type="ECO:0000256" key="6">
    <source>
        <dbReference type="ARBA" id="ARBA00022528"/>
    </source>
</evidence>
<dbReference type="EMBL" id="JBJUIK010000002">
    <property type="protein sequence ID" value="KAL3535649.1"/>
    <property type="molecule type" value="Genomic_DNA"/>
</dbReference>
<evidence type="ECO:0000256" key="16">
    <source>
        <dbReference type="ARBA" id="ARBA00029876"/>
    </source>
</evidence>
<evidence type="ECO:0000256" key="19">
    <source>
        <dbReference type="ARBA" id="ARBA00048026"/>
    </source>
</evidence>
<comment type="subcellular location">
    <subcellularLocation>
        <location evidence="2">Plastid</location>
        <location evidence="2">Chloroplast thylakoid membrane</location>
        <topology evidence="2">Multi-pass membrane protein</topology>
    </subcellularLocation>
</comment>
<proteinExistence type="inferred from homology"/>
<sequence length="145" mass="16932">MKVLLLFFSKRAYPIDDNVANVTRPFITIAHFENKKFFSYLYESGNTMVFPLLVLGLFTLFVGSIGISFNQEEVDLDILSKWLTPSINLFHQKLNNSVDWYEFWKGAVFSVIASFLYKPPYSSLLNFDLIEFLKEDLREFFGTKL</sequence>
<dbReference type="Pfam" id="PF01010">
    <property type="entry name" value="Proton_antipo_C"/>
    <property type="match status" value="1"/>
</dbReference>
<comment type="subunit">
    <text evidence="4">NDH is composed of at least 16 different subunits, 5 of which are encoded in the nucleus.</text>
</comment>
<dbReference type="GO" id="GO:0009535">
    <property type="term" value="C:chloroplast thylakoid membrane"/>
    <property type="evidence" value="ECO:0007669"/>
    <property type="project" value="UniProtKB-SubCell"/>
</dbReference>
<evidence type="ECO:0000256" key="10">
    <source>
        <dbReference type="ARBA" id="ARBA00022957"/>
    </source>
</evidence>
<name>A0ABD3AWN8_9GENT</name>
<comment type="catalytic activity">
    <reaction evidence="18">
        <text>a plastoquinone + NADPH + (n+1) H(+)(in) = a plastoquinol + NADP(+) + n H(+)(out)</text>
        <dbReference type="Rhea" id="RHEA:42612"/>
        <dbReference type="Rhea" id="RHEA-COMP:9561"/>
        <dbReference type="Rhea" id="RHEA-COMP:9562"/>
        <dbReference type="ChEBI" id="CHEBI:15378"/>
        <dbReference type="ChEBI" id="CHEBI:17757"/>
        <dbReference type="ChEBI" id="CHEBI:57783"/>
        <dbReference type="ChEBI" id="CHEBI:58349"/>
        <dbReference type="ChEBI" id="CHEBI:62192"/>
    </reaction>
</comment>
<keyword evidence="13" id="KW-0520">NAD</keyword>
<keyword evidence="10" id="KW-0618">Plastoquinone</keyword>
<evidence type="ECO:0000259" key="21">
    <source>
        <dbReference type="Pfam" id="PF01010"/>
    </source>
</evidence>
<keyword evidence="15 20" id="KW-0472">Membrane</keyword>